<feature type="signal peptide" evidence="1">
    <location>
        <begin position="1"/>
        <end position="33"/>
    </location>
</feature>
<keyword evidence="1" id="KW-0732">Signal</keyword>
<proteinExistence type="predicted"/>
<keyword evidence="4" id="KW-1185">Reference proteome</keyword>
<feature type="chain" id="PRO_5007097994" evidence="1">
    <location>
        <begin position="34"/>
        <end position="184"/>
    </location>
</feature>
<dbReference type="InterPro" id="IPR000866">
    <property type="entry name" value="AhpC/TSA"/>
</dbReference>
<dbReference type="GO" id="GO:0016491">
    <property type="term" value="F:oxidoreductase activity"/>
    <property type="evidence" value="ECO:0007669"/>
    <property type="project" value="InterPro"/>
</dbReference>
<evidence type="ECO:0000313" key="3">
    <source>
        <dbReference type="EMBL" id="KUL30051.1"/>
    </source>
</evidence>
<dbReference type="Gene3D" id="3.40.30.10">
    <property type="entry name" value="Glutaredoxin"/>
    <property type="match status" value="1"/>
</dbReference>
<sequence length="184" mass="19101">MPEGALVGTRRALLTLPLAMLAAGCATSPPAAARPAAGGSPVAGSPPAPPVPETLKFSGTTLDGATYDAAQLAGKPAVLWFWAPWCATCAGEAQSVADDQEEYAGRLTFLGVAGMGTTKAMREFVADMDVGAVTHLNDPTGKIWKRFAIFEQSTYVLLDAAGTMVTRSYLDDQQLTAALKKLVA</sequence>
<reference evidence="3 4" key="1">
    <citation type="submission" date="2015-10" db="EMBL/GenBank/DDBJ databases">
        <authorList>
            <person name="Gilbert D.G."/>
        </authorList>
    </citation>
    <scope>NUCLEOTIDE SEQUENCE [LARGE SCALE GENOMIC DNA]</scope>
    <source>
        <strain evidence="3 4">NRRL B-16712</strain>
    </source>
</reference>
<dbReference type="EMBL" id="LLZH01000268">
    <property type="protein sequence ID" value="KUL30051.1"/>
    <property type="molecule type" value="Genomic_DNA"/>
</dbReference>
<dbReference type="GO" id="GO:0016209">
    <property type="term" value="F:antioxidant activity"/>
    <property type="evidence" value="ECO:0007669"/>
    <property type="project" value="InterPro"/>
</dbReference>
<dbReference type="InterPro" id="IPR017937">
    <property type="entry name" value="Thioredoxin_CS"/>
</dbReference>
<dbReference type="PROSITE" id="PS00194">
    <property type="entry name" value="THIOREDOXIN_1"/>
    <property type="match status" value="1"/>
</dbReference>
<evidence type="ECO:0000259" key="2">
    <source>
        <dbReference type="PROSITE" id="PS51352"/>
    </source>
</evidence>
<name>A0A101JPI2_9ACTN</name>
<dbReference type="Proteomes" id="UP000053244">
    <property type="component" value="Unassembled WGS sequence"/>
</dbReference>
<dbReference type="SUPFAM" id="SSF52833">
    <property type="entry name" value="Thioredoxin-like"/>
    <property type="match status" value="1"/>
</dbReference>
<comment type="caution">
    <text evidence="3">The sequence shown here is derived from an EMBL/GenBank/DDBJ whole genome shotgun (WGS) entry which is preliminary data.</text>
</comment>
<dbReference type="AlphaFoldDB" id="A0A101JPI2"/>
<dbReference type="InterPro" id="IPR050553">
    <property type="entry name" value="Thioredoxin_ResA/DsbE_sf"/>
</dbReference>
<accession>A0A101JPI2</accession>
<dbReference type="PANTHER" id="PTHR42852">
    <property type="entry name" value="THIOL:DISULFIDE INTERCHANGE PROTEIN DSBE"/>
    <property type="match status" value="1"/>
</dbReference>
<evidence type="ECO:0000256" key="1">
    <source>
        <dbReference type="SAM" id="SignalP"/>
    </source>
</evidence>
<dbReference type="PROSITE" id="PS51352">
    <property type="entry name" value="THIOREDOXIN_2"/>
    <property type="match status" value="1"/>
</dbReference>
<protein>
    <submittedName>
        <fullName evidence="3">Redoxin</fullName>
    </submittedName>
</protein>
<evidence type="ECO:0000313" key="4">
    <source>
        <dbReference type="Proteomes" id="UP000053244"/>
    </source>
</evidence>
<dbReference type="InterPro" id="IPR036249">
    <property type="entry name" value="Thioredoxin-like_sf"/>
</dbReference>
<feature type="domain" description="Thioredoxin" evidence="2">
    <location>
        <begin position="22"/>
        <end position="184"/>
    </location>
</feature>
<dbReference type="Pfam" id="PF00578">
    <property type="entry name" value="AhpC-TSA"/>
    <property type="match status" value="1"/>
</dbReference>
<gene>
    <name evidence="3" type="ORF">ADL15_25640</name>
</gene>
<dbReference type="PANTHER" id="PTHR42852:SF17">
    <property type="entry name" value="THIOREDOXIN-LIKE PROTEIN HI_1115"/>
    <property type="match status" value="1"/>
</dbReference>
<dbReference type="InterPro" id="IPR013766">
    <property type="entry name" value="Thioredoxin_domain"/>
</dbReference>
<organism evidence="3 4">
    <name type="scientific">Actinoplanes awajinensis subsp. mycoplanecinus</name>
    <dbReference type="NCBI Taxonomy" id="135947"/>
    <lineage>
        <taxon>Bacteria</taxon>
        <taxon>Bacillati</taxon>
        <taxon>Actinomycetota</taxon>
        <taxon>Actinomycetes</taxon>
        <taxon>Micromonosporales</taxon>
        <taxon>Micromonosporaceae</taxon>
        <taxon>Actinoplanes</taxon>
    </lineage>
</organism>